<feature type="region of interest" description="Disordered" evidence="1">
    <location>
        <begin position="1"/>
        <end position="84"/>
    </location>
</feature>
<gene>
    <name evidence="2" type="ORF">RALSY_mp30323</name>
</gene>
<dbReference type="AlphaFoldDB" id="G3AAV7"/>
<protein>
    <submittedName>
        <fullName evidence="2">Hypothethical protein</fullName>
    </submittedName>
</protein>
<reference evidence="2" key="1">
    <citation type="journal article" date="2011" name="PLoS ONE">
        <title>Ralstonia syzygii, the Blood Disease Bacterium and some Asian R. solanacearum strains form a single genomic species despite divergent lifestyles.</title>
        <authorList>
            <person name="Remenant B."/>
            <person name="de Cambiaire J.C."/>
            <person name="Cellier G."/>
            <person name="Jacobs J.M."/>
            <person name="Mangenot S."/>
            <person name="Barbe V."/>
            <person name="Lajus A."/>
            <person name="Vallenet D."/>
            <person name="Medigue C."/>
            <person name="Fegan M."/>
            <person name="Allen C."/>
            <person name="Prior P."/>
        </authorList>
    </citation>
    <scope>NUCLEOTIDE SEQUENCE</scope>
    <source>
        <strain evidence="2">R24</strain>
    </source>
</reference>
<reference evidence="2" key="2">
    <citation type="submission" date="2011-04" db="EMBL/GenBank/DDBJ databases">
        <authorList>
            <person name="Genoscope - CEA"/>
        </authorList>
    </citation>
    <scope>NUCLEOTIDE SEQUENCE</scope>
    <source>
        <strain evidence="2">R24</strain>
    </source>
</reference>
<sequence>MTKISGNRPTGPQVTEAEEDTERRPNHRTRNTTIVTVVAPRGNAELRTGLAQAPRPSQLAAQASADEHSVAQTLLEMGKDPIRN</sequence>
<dbReference type="EMBL" id="FR854092">
    <property type="protein sequence ID" value="CCA87009.1"/>
    <property type="molecule type" value="Genomic_DNA"/>
</dbReference>
<name>G3AAV7_9RALS</name>
<evidence type="ECO:0000313" key="2">
    <source>
        <dbReference type="EMBL" id="CCA87009.1"/>
    </source>
</evidence>
<organism evidence="2">
    <name type="scientific">Ralstonia syzygii R24</name>
    <dbReference type="NCBI Taxonomy" id="907261"/>
    <lineage>
        <taxon>Bacteria</taxon>
        <taxon>Pseudomonadati</taxon>
        <taxon>Pseudomonadota</taxon>
        <taxon>Betaproteobacteria</taxon>
        <taxon>Burkholderiales</taxon>
        <taxon>Burkholderiaceae</taxon>
        <taxon>Ralstonia</taxon>
        <taxon>Ralstonia solanacearum species complex</taxon>
    </lineage>
</organism>
<proteinExistence type="predicted"/>
<feature type="compositionally biased region" description="Polar residues" evidence="1">
    <location>
        <begin position="1"/>
        <end position="13"/>
    </location>
</feature>
<accession>G3AAV7</accession>
<dbReference type="RefSeq" id="WP_197334327.1">
    <property type="nucleotide sequence ID" value="NZ_CP115945.1"/>
</dbReference>
<evidence type="ECO:0000256" key="1">
    <source>
        <dbReference type="SAM" id="MobiDB-lite"/>
    </source>
</evidence>